<dbReference type="SUPFAM" id="SSF51215">
    <property type="entry name" value="Regulatory protein AraC"/>
    <property type="match status" value="1"/>
</dbReference>
<name>A0A1L6TBQ8_PISSA</name>
<dbReference type="InterPro" id="IPR018060">
    <property type="entry name" value="HTH_AraC"/>
</dbReference>
<evidence type="ECO:0000256" key="3">
    <source>
        <dbReference type="ARBA" id="ARBA00023163"/>
    </source>
</evidence>
<dbReference type="SMART" id="SM00342">
    <property type="entry name" value="HTH_ARAC"/>
    <property type="match status" value="1"/>
</dbReference>
<dbReference type="Proteomes" id="UP000029558">
    <property type="component" value="Chromosome"/>
</dbReference>
<evidence type="ECO:0000313" key="5">
    <source>
        <dbReference type="Proteomes" id="UP000029558"/>
    </source>
</evidence>
<protein>
    <submittedName>
        <fullName evidence="4">AraC family transcriptional regulator</fullName>
    </submittedName>
</protein>
<dbReference type="PANTHER" id="PTHR11019">
    <property type="entry name" value="HTH-TYPE TRANSCRIPTIONAL REGULATOR NIMR"/>
    <property type="match status" value="1"/>
</dbReference>
<evidence type="ECO:0000256" key="2">
    <source>
        <dbReference type="ARBA" id="ARBA00023125"/>
    </source>
</evidence>
<keyword evidence="2" id="KW-0238">DNA-binding</keyword>
<dbReference type="Pfam" id="PF12833">
    <property type="entry name" value="HTH_18"/>
    <property type="match status" value="1"/>
</dbReference>
<dbReference type="PROSITE" id="PS01124">
    <property type="entry name" value="HTH_ARAC_FAMILY_2"/>
    <property type="match status" value="1"/>
</dbReference>
<keyword evidence="1" id="KW-0805">Transcription regulation</keyword>
<dbReference type="OrthoDB" id="9804543at2"/>
<dbReference type="Gene3D" id="1.10.10.60">
    <property type="entry name" value="Homeodomain-like"/>
    <property type="match status" value="1"/>
</dbReference>
<sequence length="258" mass="28874">MPNYSTNSLHFEPDDKPYPILGIATDIFNHQDPIHQHVKGQLLYGISGSMQAIAQNSMTLLIPNKALWLPAKIPHKITTQGLLKYRSLYFDLEHFSNAPKHISLITVKPLLREMINELCFIEEKNLTSAVTLRLAQSCMDQIISAVPLSYNLPLSSHKLISKAISHIKSNSHVILNSDAIANHVGTSSRHLNRLFKKELGLTCHQWQQQLKIIQALELLTTTQSVAITADRLGFSSSSAFNVMFKRLIGKVPSDYIGV</sequence>
<proteinExistence type="predicted"/>
<dbReference type="AlphaFoldDB" id="A0A1L6TBQ8"/>
<accession>A0A1L6TBQ8</accession>
<dbReference type="InterPro" id="IPR037923">
    <property type="entry name" value="HTH-like"/>
</dbReference>
<dbReference type="EMBL" id="CP012508">
    <property type="protein sequence ID" value="ALB22658.1"/>
    <property type="molecule type" value="Genomic_DNA"/>
</dbReference>
<dbReference type="PANTHER" id="PTHR11019:SF159">
    <property type="entry name" value="TRANSCRIPTIONAL REGULATOR-RELATED"/>
    <property type="match status" value="1"/>
</dbReference>
<keyword evidence="3" id="KW-0804">Transcription</keyword>
<dbReference type="CDD" id="cd06124">
    <property type="entry name" value="cupin_NimR-like_N"/>
    <property type="match status" value="1"/>
</dbReference>
<dbReference type="GO" id="GO:0003700">
    <property type="term" value="F:DNA-binding transcription factor activity"/>
    <property type="evidence" value="ECO:0007669"/>
    <property type="project" value="InterPro"/>
</dbReference>
<dbReference type="SUPFAM" id="SSF46689">
    <property type="entry name" value="Homeodomain-like"/>
    <property type="match status" value="2"/>
</dbReference>
<dbReference type="InterPro" id="IPR009057">
    <property type="entry name" value="Homeodomain-like_sf"/>
</dbReference>
<evidence type="ECO:0000313" key="4">
    <source>
        <dbReference type="EMBL" id="ALB22658.1"/>
    </source>
</evidence>
<dbReference type="RefSeq" id="WP_027242823.1">
    <property type="nucleotide sequence ID" value="NZ_CP012508.1"/>
</dbReference>
<evidence type="ECO:0000256" key="1">
    <source>
        <dbReference type="ARBA" id="ARBA00023015"/>
    </source>
</evidence>
<organism evidence="4 5">
    <name type="scientific">Piscirickettsia salmonis</name>
    <dbReference type="NCBI Taxonomy" id="1238"/>
    <lineage>
        <taxon>Bacteria</taxon>
        <taxon>Pseudomonadati</taxon>
        <taxon>Pseudomonadota</taxon>
        <taxon>Gammaproteobacteria</taxon>
        <taxon>Thiotrichales</taxon>
        <taxon>Piscirickettsiaceae</taxon>
        <taxon>Piscirickettsia</taxon>
    </lineage>
</organism>
<reference evidence="4 5" key="1">
    <citation type="journal article" date="2014" name="Genome Announc.">
        <title>Comparative Genome Analysis of Two Isolates of the Fish Pathogen Piscirickettsia salmonis from Different Hosts Reveals Major Differences in Virulence-Associated Secretion Systems.</title>
        <authorList>
            <person name="Bohle H."/>
            <person name="Henriquez P."/>
            <person name="Grothusen H."/>
            <person name="Navas E."/>
            <person name="Sandoval A."/>
            <person name="Bustamante F."/>
            <person name="Bustos P."/>
            <person name="Mancilla M."/>
        </authorList>
    </citation>
    <scope>NUCLEOTIDE SEQUENCE [LARGE SCALE GENOMIC DNA]</scope>
    <source>
        <strain evidence="5">B1-32597</strain>
    </source>
</reference>
<gene>
    <name evidence="4" type="ORF">KU39_1476</name>
</gene>
<dbReference type="GO" id="GO:0043565">
    <property type="term" value="F:sequence-specific DNA binding"/>
    <property type="evidence" value="ECO:0007669"/>
    <property type="project" value="InterPro"/>
</dbReference>